<protein>
    <submittedName>
        <fullName evidence="1">Uncharacterized protein</fullName>
    </submittedName>
</protein>
<dbReference type="EMBL" id="LJPX01000635">
    <property type="protein sequence ID" value="KPW64056.1"/>
    <property type="molecule type" value="Genomic_DNA"/>
</dbReference>
<sequence>MQGCSAKDPILKKNIRKVFVTKLSAMKLIQKPLHAEAPPKVGYFYVQALPEQHP</sequence>
<dbReference type="PATRIC" id="fig|86840.3.peg.1345"/>
<evidence type="ECO:0000313" key="2">
    <source>
        <dbReference type="Proteomes" id="UP000050564"/>
    </source>
</evidence>
<proteinExistence type="predicted"/>
<gene>
    <name evidence="1" type="ORF">ALO81_102426</name>
</gene>
<comment type="caution">
    <text evidence="1">The sequence shown here is derived from an EMBL/GenBank/DDBJ whole genome shotgun (WGS) entry which is preliminary data.</text>
</comment>
<name>A0A0P9M864_PSECA</name>
<accession>A0A0P9M864</accession>
<dbReference type="Proteomes" id="UP000050564">
    <property type="component" value="Unassembled WGS sequence"/>
</dbReference>
<organism evidence="1 2">
    <name type="scientific">Pseudomonas cannabina</name>
    <dbReference type="NCBI Taxonomy" id="86840"/>
    <lineage>
        <taxon>Bacteria</taxon>
        <taxon>Pseudomonadati</taxon>
        <taxon>Pseudomonadota</taxon>
        <taxon>Gammaproteobacteria</taxon>
        <taxon>Pseudomonadales</taxon>
        <taxon>Pseudomonadaceae</taxon>
        <taxon>Pseudomonas</taxon>
    </lineage>
</organism>
<dbReference type="AlphaFoldDB" id="A0A0P9M864"/>
<reference evidence="1 2" key="1">
    <citation type="submission" date="2015-09" db="EMBL/GenBank/DDBJ databases">
        <title>Genome announcement of multiple Pseudomonas syringae strains.</title>
        <authorList>
            <person name="Thakur S."/>
            <person name="Wang P.W."/>
            <person name="Gong Y."/>
            <person name="Weir B.S."/>
            <person name="Guttman D.S."/>
        </authorList>
    </citation>
    <scope>NUCLEOTIDE SEQUENCE [LARGE SCALE GENOMIC DNA]</scope>
    <source>
        <strain evidence="1 2">ICMP2823</strain>
    </source>
</reference>
<evidence type="ECO:0000313" key="1">
    <source>
        <dbReference type="EMBL" id="KPW64056.1"/>
    </source>
</evidence>